<accession>A0ACC1YEN8</accession>
<protein>
    <submittedName>
        <fullName evidence="1">DnaJ</fullName>
    </submittedName>
</protein>
<dbReference type="EMBL" id="CM051396">
    <property type="protein sequence ID" value="KAJ4721961.1"/>
    <property type="molecule type" value="Genomic_DNA"/>
</dbReference>
<dbReference type="Proteomes" id="UP001164539">
    <property type="component" value="Chromosome 3"/>
</dbReference>
<evidence type="ECO:0000313" key="1">
    <source>
        <dbReference type="EMBL" id="KAJ4721961.1"/>
    </source>
</evidence>
<sequence>MARKGNQQKNGVDRNASSHRKRGSNSGSVAPDMTKQGRDGKVKVFPGEELPNGSHPGIPSMDSSSNSGTSPRIEKQGTDCRQDPEPSVSSQTNLGDCPENISSRETYGVRVENARRGRRTRKSSLGYLLNRLHVKNVMENAKFSDNLVVRSLREYVVSMSKAAIEFLERHQPLFGTLTTCIYNARDYVLMKIQPVYPVFLGYLTHFAKIMLLLSMLWLDCTLRGIDSFLRMGTTSFFSVIWCSILSVIAMVGMLKFFTVLVITALVSLFVGLALAIIVVALSGTTILWFYGSFWTTMLVICLGGLAFKFTNERLALLITTVYSVYCAWNFVGWLGLLLALNLSFISSDALMFFLKNNINHHGQPNGPTEQTPGMQGGPGFFNGEPVHPSFSDNSPGLSADRNAGVPSTSGTDGEMTSEDEVVRLLNCADHYSALGFTRFENVDVSILKREYRKKAMLVHPDKNMGNEKAVEAFKKLQNAYEVLLDSFKRKAYDDELRREELLNLFHRFQSASPKNGRHGFFASGSVHSDADGEDPIGESRRIACKKCSSFHVWLETKKSKSRARWCQECKDYHQAKDGDGWVEQSSEPFFFGLLQKVDVPRAYVCADSRIYNATEWYICQGMRCPANTHKPTFHVNTSITPKHSSGKGSGSGQRGGRMPTPNLEETMTEMTEEEFFEWFQNAVQSGMFDSFGGGTSAESPTAKAEMGSKSGSTGNSSSGNKRKKKGKKQW</sequence>
<keyword evidence="2" id="KW-1185">Reference proteome</keyword>
<proteinExistence type="predicted"/>
<evidence type="ECO:0000313" key="2">
    <source>
        <dbReference type="Proteomes" id="UP001164539"/>
    </source>
</evidence>
<comment type="caution">
    <text evidence="1">The sequence shown here is derived from an EMBL/GenBank/DDBJ whole genome shotgun (WGS) entry which is preliminary data.</text>
</comment>
<gene>
    <name evidence="1" type="ORF">OWV82_005544</name>
</gene>
<reference evidence="1 2" key="1">
    <citation type="journal article" date="2023" name="Science">
        <title>Complex scaffold remodeling in plant triterpene biosynthesis.</title>
        <authorList>
            <person name="De La Pena R."/>
            <person name="Hodgson H."/>
            <person name="Liu J.C."/>
            <person name="Stephenson M.J."/>
            <person name="Martin A.C."/>
            <person name="Owen C."/>
            <person name="Harkess A."/>
            <person name="Leebens-Mack J."/>
            <person name="Jimenez L.E."/>
            <person name="Osbourn A."/>
            <person name="Sattely E.S."/>
        </authorList>
    </citation>
    <scope>NUCLEOTIDE SEQUENCE [LARGE SCALE GENOMIC DNA]</scope>
    <source>
        <strain evidence="2">cv. JPN11</strain>
        <tissue evidence="1">Leaf</tissue>
    </source>
</reference>
<organism evidence="1 2">
    <name type="scientific">Melia azedarach</name>
    <name type="common">Chinaberry tree</name>
    <dbReference type="NCBI Taxonomy" id="155640"/>
    <lineage>
        <taxon>Eukaryota</taxon>
        <taxon>Viridiplantae</taxon>
        <taxon>Streptophyta</taxon>
        <taxon>Embryophyta</taxon>
        <taxon>Tracheophyta</taxon>
        <taxon>Spermatophyta</taxon>
        <taxon>Magnoliopsida</taxon>
        <taxon>eudicotyledons</taxon>
        <taxon>Gunneridae</taxon>
        <taxon>Pentapetalae</taxon>
        <taxon>rosids</taxon>
        <taxon>malvids</taxon>
        <taxon>Sapindales</taxon>
        <taxon>Meliaceae</taxon>
        <taxon>Melia</taxon>
    </lineage>
</organism>
<name>A0ACC1YEN8_MELAZ</name>